<protein>
    <submittedName>
        <fullName evidence="1">Uncharacterized protein</fullName>
    </submittedName>
</protein>
<dbReference type="AlphaFoldDB" id="A0A5B7SU27"/>
<organism evidence="1 2">
    <name type="scientific">Aggregatimonas sangjinii</name>
    <dbReference type="NCBI Taxonomy" id="2583587"/>
    <lineage>
        <taxon>Bacteria</taxon>
        <taxon>Pseudomonadati</taxon>
        <taxon>Bacteroidota</taxon>
        <taxon>Flavobacteriia</taxon>
        <taxon>Flavobacteriales</taxon>
        <taxon>Flavobacteriaceae</taxon>
        <taxon>Aggregatimonas</taxon>
    </lineage>
</organism>
<accession>A0A5B7SU27</accession>
<evidence type="ECO:0000313" key="2">
    <source>
        <dbReference type="Proteomes" id="UP000310017"/>
    </source>
</evidence>
<sequence length="164" mass="17112">MIIKSKVVRQAFDLNVPLDMVDVVTGSKSLLEPKEIVGFDELIAVLGVPDAIKLSFNADANFAIGIASSFDIVGFMKGEDTGKIFAYAPVGGGGPISFTSGFGASFSVEAGLVFDNGSLDDFNKGIFEGKEASLSGSYGPLGASVFVGIPEFGLLPPLSRIHSW</sequence>
<dbReference type="KEGG" id="asag:FGM00_08915"/>
<name>A0A5B7SU27_9FLAO</name>
<dbReference type="Proteomes" id="UP000310017">
    <property type="component" value="Chromosome"/>
</dbReference>
<reference evidence="1 2" key="1">
    <citation type="submission" date="2019-05" db="EMBL/GenBank/DDBJ databases">
        <title>Genome sequencing of F202Z8.</title>
        <authorList>
            <person name="Kwon Y.M."/>
        </authorList>
    </citation>
    <scope>NUCLEOTIDE SEQUENCE [LARGE SCALE GENOMIC DNA]</scope>
    <source>
        <strain evidence="1 2">F202Z8</strain>
    </source>
</reference>
<proteinExistence type="predicted"/>
<keyword evidence="2" id="KW-1185">Reference proteome</keyword>
<evidence type="ECO:0000313" key="1">
    <source>
        <dbReference type="EMBL" id="QCX00224.1"/>
    </source>
</evidence>
<gene>
    <name evidence="1" type="ORF">FGM00_08915</name>
</gene>
<dbReference type="EMBL" id="CP040710">
    <property type="protein sequence ID" value="QCX00224.1"/>
    <property type="molecule type" value="Genomic_DNA"/>
</dbReference>
<dbReference type="RefSeq" id="WP_138852570.1">
    <property type="nucleotide sequence ID" value="NZ_CP040710.1"/>
</dbReference>